<dbReference type="PANTHER" id="PTHR33964">
    <property type="entry name" value="RE45066P-RELATED"/>
    <property type="match status" value="1"/>
</dbReference>
<dbReference type="EMBL" id="OC917670">
    <property type="protein sequence ID" value="CAD7647690.1"/>
    <property type="molecule type" value="Genomic_DNA"/>
</dbReference>
<dbReference type="PANTHER" id="PTHR33964:SF1">
    <property type="entry name" value="RE45066P"/>
    <property type="match status" value="1"/>
</dbReference>
<evidence type="ECO:0000313" key="1">
    <source>
        <dbReference type="EMBL" id="CAD7647690.1"/>
    </source>
</evidence>
<dbReference type="AlphaFoldDB" id="A0A7R9LTP6"/>
<gene>
    <name evidence="1" type="ORF">ONB1V03_LOCUS6377</name>
</gene>
<dbReference type="OrthoDB" id="6498019at2759"/>
<dbReference type="EMBL" id="CAJPVJ010002845">
    <property type="protein sequence ID" value="CAG2166862.1"/>
    <property type="molecule type" value="Genomic_DNA"/>
</dbReference>
<proteinExistence type="predicted"/>
<protein>
    <submittedName>
        <fullName evidence="1">Uncharacterized protein</fullName>
    </submittedName>
</protein>
<accession>A0A7R9LTP6</accession>
<organism evidence="1">
    <name type="scientific">Oppiella nova</name>
    <dbReference type="NCBI Taxonomy" id="334625"/>
    <lineage>
        <taxon>Eukaryota</taxon>
        <taxon>Metazoa</taxon>
        <taxon>Ecdysozoa</taxon>
        <taxon>Arthropoda</taxon>
        <taxon>Chelicerata</taxon>
        <taxon>Arachnida</taxon>
        <taxon>Acari</taxon>
        <taxon>Acariformes</taxon>
        <taxon>Sarcoptiformes</taxon>
        <taxon>Oribatida</taxon>
        <taxon>Brachypylina</taxon>
        <taxon>Oppioidea</taxon>
        <taxon>Oppiidae</taxon>
        <taxon>Oppiella</taxon>
    </lineage>
</organism>
<sequence length="261" mass="29658">METTYIKLVLSSCIILIIQNEHGHNAHGQKNQCSANGMKRLDEIVAKFVTIGNSGRKFPESKGQVLQKYCAEESKLLTDIEKYKNNCFRDLSKQAFGILIFSFKGAIKNFCSKKESKRLDELIVATPCINKYNTNVVGKCYETILDELLGAKNGPENKRIPYMCWYDGLAGKCEPKHIETTVWFFKLLFGDAINLLCTDYTEESDKCSKLGVTPKRLKSQRRTRSFALPVLSAVVSLKIEQPVSLKIEQPEIRNFVINRMN</sequence>
<name>A0A7R9LTP6_9ACAR</name>
<keyword evidence="2" id="KW-1185">Reference proteome</keyword>
<reference evidence="1" key="1">
    <citation type="submission" date="2020-11" db="EMBL/GenBank/DDBJ databases">
        <authorList>
            <person name="Tran Van P."/>
        </authorList>
    </citation>
    <scope>NUCLEOTIDE SEQUENCE</scope>
</reference>
<dbReference type="Proteomes" id="UP000728032">
    <property type="component" value="Unassembled WGS sequence"/>
</dbReference>
<evidence type="ECO:0000313" key="2">
    <source>
        <dbReference type="Proteomes" id="UP000728032"/>
    </source>
</evidence>